<dbReference type="AlphaFoldDB" id="A0AAD1Y1T7"/>
<dbReference type="Proteomes" id="UP001295684">
    <property type="component" value="Unassembled WGS sequence"/>
</dbReference>
<evidence type="ECO:0000313" key="2">
    <source>
        <dbReference type="Proteomes" id="UP001295684"/>
    </source>
</evidence>
<dbReference type="EMBL" id="CAMPGE010025980">
    <property type="protein sequence ID" value="CAI2383681.1"/>
    <property type="molecule type" value="Genomic_DNA"/>
</dbReference>
<protein>
    <submittedName>
        <fullName evidence="1">Uncharacterized protein</fullName>
    </submittedName>
</protein>
<accession>A0AAD1Y1T7</accession>
<keyword evidence="2" id="KW-1185">Reference proteome</keyword>
<organism evidence="1 2">
    <name type="scientific">Euplotes crassus</name>
    <dbReference type="NCBI Taxonomy" id="5936"/>
    <lineage>
        <taxon>Eukaryota</taxon>
        <taxon>Sar</taxon>
        <taxon>Alveolata</taxon>
        <taxon>Ciliophora</taxon>
        <taxon>Intramacronucleata</taxon>
        <taxon>Spirotrichea</taxon>
        <taxon>Hypotrichia</taxon>
        <taxon>Euplotida</taxon>
        <taxon>Euplotidae</taxon>
        <taxon>Moneuplotes</taxon>
    </lineage>
</organism>
<proteinExistence type="predicted"/>
<name>A0AAD1Y1T7_EUPCR</name>
<reference evidence="1" key="1">
    <citation type="submission" date="2023-07" db="EMBL/GenBank/DDBJ databases">
        <authorList>
            <consortium name="AG Swart"/>
            <person name="Singh M."/>
            <person name="Singh A."/>
            <person name="Seah K."/>
            <person name="Emmerich C."/>
        </authorList>
    </citation>
    <scope>NUCLEOTIDE SEQUENCE</scope>
    <source>
        <strain evidence="1">DP1</strain>
    </source>
</reference>
<sequence length="64" mass="7266">MCTCLSLQLNIVNLRRPEDYRPDLHGIDKGSGISTKIGPKPTLSRTRNRKYIVIFEKYGAACKK</sequence>
<evidence type="ECO:0000313" key="1">
    <source>
        <dbReference type="EMBL" id="CAI2383681.1"/>
    </source>
</evidence>
<comment type="caution">
    <text evidence="1">The sequence shown here is derived from an EMBL/GenBank/DDBJ whole genome shotgun (WGS) entry which is preliminary data.</text>
</comment>
<gene>
    <name evidence="1" type="ORF">ECRASSUSDP1_LOCUS25190</name>
</gene>